<accession>A0ABD3HTP7</accession>
<organism evidence="2 3">
    <name type="scientific">Riccia sorocarpa</name>
    <dbReference type="NCBI Taxonomy" id="122646"/>
    <lineage>
        <taxon>Eukaryota</taxon>
        <taxon>Viridiplantae</taxon>
        <taxon>Streptophyta</taxon>
        <taxon>Embryophyta</taxon>
        <taxon>Marchantiophyta</taxon>
        <taxon>Marchantiopsida</taxon>
        <taxon>Marchantiidae</taxon>
        <taxon>Marchantiales</taxon>
        <taxon>Ricciaceae</taxon>
        <taxon>Riccia</taxon>
    </lineage>
</organism>
<dbReference type="EMBL" id="JBJQOH010000003">
    <property type="protein sequence ID" value="KAL3693655.1"/>
    <property type="molecule type" value="Genomic_DNA"/>
</dbReference>
<evidence type="ECO:0000313" key="2">
    <source>
        <dbReference type="EMBL" id="KAL3693655.1"/>
    </source>
</evidence>
<dbReference type="Proteomes" id="UP001633002">
    <property type="component" value="Unassembled WGS sequence"/>
</dbReference>
<evidence type="ECO:0000256" key="1">
    <source>
        <dbReference type="SAM" id="MobiDB-lite"/>
    </source>
</evidence>
<gene>
    <name evidence="2" type="ORF">R1sor_007306</name>
</gene>
<sequence>MTRPPRPKYPSDSKNYHDIRKPGCAHTVRLPEELIEKYVALKNALDSRKSHADVIRFLFEAAEPAIAAVLQQREDHIVIDAEEIPIVEPEIQHDPDEIVDDETFDIDGSECSDVDVAREAVPEVVADSEDDEQSCCMDSQPQQSADSALRVYPDATYGFWGDTTPQVLTKDVQNAAEHWAGNHAVCRTLPGQRKCVVENWEPGRDNKYVEGSETHKAVSDFLRKYLTENKMKFYLRARENFISETFHNVISKYATKRIYFDSSHVARLACAALDWNENIRRQVRVVYNRNANNTAVRRRARTNRVLAPATSTWKNQIAQKVFN</sequence>
<keyword evidence="3" id="KW-1185">Reference proteome</keyword>
<reference evidence="2 3" key="1">
    <citation type="submission" date="2024-09" db="EMBL/GenBank/DDBJ databases">
        <title>Chromosome-scale assembly of Riccia sorocarpa.</title>
        <authorList>
            <person name="Paukszto L."/>
        </authorList>
    </citation>
    <scope>NUCLEOTIDE SEQUENCE [LARGE SCALE GENOMIC DNA]</scope>
    <source>
        <strain evidence="2">LP-2024</strain>
        <tissue evidence="2">Aerial parts of the thallus</tissue>
    </source>
</reference>
<name>A0ABD3HTP7_9MARC</name>
<comment type="caution">
    <text evidence="2">The sequence shown here is derived from an EMBL/GenBank/DDBJ whole genome shotgun (WGS) entry which is preliminary data.</text>
</comment>
<evidence type="ECO:0000313" key="3">
    <source>
        <dbReference type="Proteomes" id="UP001633002"/>
    </source>
</evidence>
<feature type="region of interest" description="Disordered" evidence="1">
    <location>
        <begin position="1"/>
        <end position="20"/>
    </location>
</feature>
<proteinExistence type="predicted"/>
<feature type="compositionally biased region" description="Basic and acidic residues" evidence="1">
    <location>
        <begin position="9"/>
        <end position="20"/>
    </location>
</feature>
<dbReference type="AlphaFoldDB" id="A0ABD3HTP7"/>
<protein>
    <recommendedName>
        <fullName evidence="4">Transposase</fullName>
    </recommendedName>
</protein>
<evidence type="ECO:0008006" key="4">
    <source>
        <dbReference type="Google" id="ProtNLM"/>
    </source>
</evidence>